<dbReference type="Proteomes" id="UP001600888">
    <property type="component" value="Unassembled WGS sequence"/>
</dbReference>
<sequence length="219" mass="23073">MTQNSVSVSVTSKPSCPSPNAFLFSFRRRETLVGECGYNLLLLLLLGVAAATLGGLGLLPSDTAGAATTEGRGQREIDVLLGVETDDERGHVDDLLAYTDVALADEDTGVVDGLGETELVDTSLQATLKEILDLEGEHVIELHAGLVEHTDTHETANQGVAFKETLGVLLIEGEQLTAEFCMCIPGSTTNLGQGELDTPDLTLVLQTILADELQLGVAV</sequence>
<keyword evidence="1" id="KW-0812">Transmembrane</keyword>
<protein>
    <submittedName>
        <fullName evidence="2">Uncharacterized protein</fullName>
    </submittedName>
</protein>
<keyword evidence="3" id="KW-1185">Reference proteome</keyword>
<name>A0ABR4DSV3_9PEZI</name>
<feature type="transmembrane region" description="Helical" evidence="1">
    <location>
        <begin position="36"/>
        <end position="59"/>
    </location>
</feature>
<comment type="caution">
    <text evidence="2">The sequence shown here is derived from an EMBL/GenBank/DDBJ whole genome shotgun (WGS) entry which is preliminary data.</text>
</comment>
<reference evidence="2 3" key="1">
    <citation type="submission" date="2024-03" db="EMBL/GenBank/DDBJ databases">
        <title>A high-quality draft genome sequence of Diaporthe vaccinii, a causative agent of upright dieback and viscid rot disease in cranberry plants.</title>
        <authorList>
            <person name="Sarrasin M."/>
            <person name="Lang B.F."/>
            <person name="Burger G."/>
        </authorList>
    </citation>
    <scope>NUCLEOTIDE SEQUENCE [LARGE SCALE GENOMIC DNA]</scope>
    <source>
        <strain evidence="2 3">IS7</strain>
    </source>
</reference>
<keyword evidence="1" id="KW-1133">Transmembrane helix</keyword>
<gene>
    <name evidence="2" type="ORF">FJTKL_04529</name>
</gene>
<evidence type="ECO:0000313" key="2">
    <source>
        <dbReference type="EMBL" id="KAL2273466.1"/>
    </source>
</evidence>
<organism evidence="2 3">
    <name type="scientific">Diaporthe vaccinii</name>
    <dbReference type="NCBI Taxonomy" id="105482"/>
    <lineage>
        <taxon>Eukaryota</taxon>
        <taxon>Fungi</taxon>
        <taxon>Dikarya</taxon>
        <taxon>Ascomycota</taxon>
        <taxon>Pezizomycotina</taxon>
        <taxon>Sordariomycetes</taxon>
        <taxon>Sordariomycetidae</taxon>
        <taxon>Diaporthales</taxon>
        <taxon>Diaporthaceae</taxon>
        <taxon>Diaporthe</taxon>
        <taxon>Diaporthe eres species complex</taxon>
    </lineage>
</organism>
<evidence type="ECO:0000256" key="1">
    <source>
        <dbReference type="SAM" id="Phobius"/>
    </source>
</evidence>
<dbReference type="EMBL" id="JBAWTH010000186">
    <property type="protein sequence ID" value="KAL2273466.1"/>
    <property type="molecule type" value="Genomic_DNA"/>
</dbReference>
<keyword evidence="1" id="KW-0472">Membrane</keyword>
<proteinExistence type="predicted"/>
<evidence type="ECO:0000313" key="3">
    <source>
        <dbReference type="Proteomes" id="UP001600888"/>
    </source>
</evidence>
<accession>A0ABR4DSV3</accession>